<dbReference type="Gene3D" id="3.20.20.140">
    <property type="entry name" value="Metal-dependent hydrolases"/>
    <property type="match status" value="1"/>
</dbReference>
<comment type="caution">
    <text evidence="6">The sequence shown here is derived from an EMBL/GenBank/DDBJ whole genome shotgun (WGS) entry which is preliminary data.</text>
</comment>
<dbReference type="InterPro" id="IPR011059">
    <property type="entry name" value="Metal-dep_hydrolase_composite"/>
</dbReference>
<gene>
    <name evidence="6" type="ORF">AB6A68_06545</name>
</gene>
<proteinExistence type="predicted"/>
<feature type="domain" description="Amidohydrolase-related" evidence="5">
    <location>
        <begin position="46"/>
        <end position="410"/>
    </location>
</feature>
<keyword evidence="3 6" id="KW-0378">Hydrolase</keyword>
<evidence type="ECO:0000259" key="5">
    <source>
        <dbReference type="Pfam" id="PF01979"/>
    </source>
</evidence>
<accession>A0ABV3Y1Q5</accession>
<reference evidence="6 7" key="1">
    <citation type="submission" date="2024-07" db="EMBL/GenBank/DDBJ databases">
        <title>Draft Genome Sequence of Ferrimicrobium acidiphilum Strain YE2023, Isolated from a Pulp of Bioleach Reactor.</title>
        <authorList>
            <person name="Elkina Y.A."/>
            <person name="Bulaeva A.G."/>
            <person name="Beletsky A.V."/>
            <person name="Mardanov A.V."/>
        </authorList>
    </citation>
    <scope>NUCLEOTIDE SEQUENCE [LARGE SCALE GENOMIC DNA]</scope>
    <source>
        <strain evidence="6 7">YE2023</strain>
    </source>
</reference>
<dbReference type="Gene3D" id="2.30.40.10">
    <property type="entry name" value="Urease, subunit C, domain 1"/>
    <property type="match status" value="1"/>
</dbReference>
<evidence type="ECO:0000256" key="3">
    <source>
        <dbReference type="ARBA" id="ARBA00022801"/>
    </source>
</evidence>
<keyword evidence="4" id="KW-0862">Zinc</keyword>
<dbReference type="PANTHER" id="PTHR11271:SF48">
    <property type="entry name" value="AMIDOHYDROLASE-RELATED DOMAIN-CONTAINING PROTEIN"/>
    <property type="match status" value="1"/>
</dbReference>
<comment type="cofactor">
    <cofactor evidence="1">
        <name>Zn(2+)</name>
        <dbReference type="ChEBI" id="CHEBI:29105"/>
    </cofactor>
</comment>
<dbReference type="Pfam" id="PF01979">
    <property type="entry name" value="Amidohydro_1"/>
    <property type="match status" value="1"/>
</dbReference>
<dbReference type="Proteomes" id="UP001560267">
    <property type="component" value="Unassembled WGS sequence"/>
</dbReference>
<dbReference type="EC" id="3.5.3.13" evidence="6"/>
<dbReference type="GO" id="GO:0050416">
    <property type="term" value="F:formimidoylglutamate deiminase activity"/>
    <property type="evidence" value="ECO:0007669"/>
    <property type="project" value="UniProtKB-EC"/>
</dbReference>
<dbReference type="InterPro" id="IPR006680">
    <property type="entry name" value="Amidohydro-rel"/>
</dbReference>
<dbReference type="RefSeq" id="WP_298387298.1">
    <property type="nucleotide sequence ID" value="NZ_JBFSHR010000018.1"/>
</dbReference>
<protein>
    <submittedName>
        <fullName evidence="6">Formimidoylglutamate deiminase</fullName>
        <ecNumber evidence="6">3.5.3.13</ecNumber>
    </submittedName>
</protein>
<dbReference type="SUPFAM" id="SSF51556">
    <property type="entry name" value="Metallo-dependent hydrolases"/>
    <property type="match status" value="1"/>
</dbReference>
<sequence length="437" mass="47829">MRIFARWALTTPERLRSDVVVTVEGDRISDVTEGRPQDADRVVDLLTPGYANCHSHAFHRGLRGRVNGVRDDFWSWRDAMYALAARLDPDRYRSLATLVFREMLLAGFTSVGEFHYLHRDRRGVGYADSNAMGNALIEAAGEAGIRLGLIDVCYLYGGLDGAGYRPLEGVQRRFGDRDVEAYLARVSELPESERVCILRGVHSLRAVSFDELARLVAASGASPWHMHLMEQPKELEAIVGYYGERPLKLLAASGLLSPTATLVHLNQLAEDEVAAVARSGAVTCACPTTEEDLGDGLTPAARLLSARGRVSVGTDQHVRIDPFAETGRIDAHERLRSGVRTSATTSALWSTLFAHDTVGFEGVGRLEVGALADMVAIDLNELGIAGAAPEEIPRFGTRSSVVGVWVAGELAANDIQEERRALGRRLRELIEHIEEEH</sequence>
<evidence type="ECO:0000313" key="7">
    <source>
        <dbReference type="Proteomes" id="UP001560267"/>
    </source>
</evidence>
<name>A0ABV3Y1Q5_9ACTN</name>
<dbReference type="PANTHER" id="PTHR11271">
    <property type="entry name" value="GUANINE DEAMINASE"/>
    <property type="match status" value="1"/>
</dbReference>
<keyword evidence="7" id="KW-1185">Reference proteome</keyword>
<evidence type="ECO:0000256" key="1">
    <source>
        <dbReference type="ARBA" id="ARBA00001947"/>
    </source>
</evidence>
<evidence type="ECO:0000256" key="2">
    <source>
        <dbReference type="ARBA" id="ARBA00022723"/>
    </source>
</evidence>
<keyword evidence="2" id="KW-0479">Metal-binding</keyword>
<evidence type="ECO:0000313" key="6">
    <source>
        <dbReference type="EMBL" id="MEX6429497.1"/>
    </source>
</evidence>
<dbReference type="InterPro" id="IPR051607">
    <property type="entry name" value="Metallo-dep_hydrolases"/>
</dbReference>
<dbReference type="InterPro" id="IPR032466">
    <property type="entry name" value="Metal_Hydrolase"/>
</dbReference>
<dbReference type="EMBL" id="JBFSHR010000018">
    <property type="protein sequence ID" value="MEX6429497.1"/>
    <property type="molecule type" value="Genomic_DNA"/>
</dbReference>
<dbReference type="NCBIfam" id="NF006681">
    <property type="entry name" value="PRK09229.1-2"/>
    <property type="match status" value="1"/>
</dbReference>
<organism evidence="6 7">
    <name type="scientific">Ferrimicrobium acidiphilum</name>
    <dbReference type="NCBI Taxonomy" id="121039"/>
    <lineage>
        <taxon>Bacteria</taxon>
        <taxon>Bacillati</taxon>
        <taxon>Actinomycetota</taxon>
        <taxon>Acidimicrobiia</taxon>
        <taxon>Acidimicrobiales</taxon>
        <taxon>Acidimicrobiaceae</taxon>
        <taxon>Ferrimicrobium</taxon>
    </lineage>
</organism>
<dbReference type="SUPFAM" id="SSF51338">
    <property type="entry name" value="Composite domain of metallo-dependent hydrolases"/>
    <property type="match status" value="1"/>
</dbReference>
<evidence type="ECO:0000256" key="4">
    <source>
        <dbReference type="ARBA" id="ARBA00022833"/>
    </source>
</evidence>